<evidence type="ECO:0000259" key="12">
    <source>
        <dbReference type="Pfam" id="PF02163"/>
    </source>
</evidence>
<evidence type="ECO:0000256" key="8">
    <source>
        <dbReference type="ARBA" id="ARBA00022989"/>
    </source>
</evidence>
<proteinExistence type="inferred from homology"/>
<feature type="transmembrane region" description="Helical" evidence="11">
    <location>
        <begin position="161"/>
        <end position="182"/>
    </location>
</feature>
<dbReference type="GO" id="GO:0006508">
    <property type="term" value="P:proteolysis"/>
    <property type="evidence" value="ECO:0007669"/>
    <property type="project" value="UniProtKB-KW"/>
</dbReference>
<evidence type="ECO:0000256" key="11">
    <source>
        <dbReference type="SAM" id="Phobius"/>
    </source>
</evidence>
<keyword evidence="6" id="KW-0378">Hydrolase</keyword>
<comment type="caution">
    <text evidence="13">The sequence shown here is derived from an EMBL/GenBank/DDBJ whole genome shotgun (WGS) entry which is preliminary data.</text>
</comment>
<evidence type="ECO:0000256" key="2">
    <source>
        <dbReference type="ARBA" id="ARBA00004141"/>
    </source>
</evidence>
<sequence length="232" mass="25546">MLEVLTLVLMVYLILGLHELGHFLALRRYGVRVEVFALGGPPWVWRKHFKAVEYRLGLVPFLGFVAPDQREVDRLSPVRLTWVFLAGPAMNFLGALAGAVLLSLWMGSWGPLVRTSELMFSLPYLLVQGLVDFFRGTAPADATGFLAFFKQGASVVGSIEGVLGLWVALHLIVGWYNLLPIAPLDGGQVLLAWLKGWRYAEAVKLGFTLLGVGFLLATLVFTLGYDLGFLGR</sequence>
<evidence type="ECO:0000256" key="4">
    <source>
        <dbReference type="ARBA" id="ARBA00022670"/>
    </source>
</evidence>
<comment type="cofactor">
    <cofactor evidence="1">
        <name>Zn(2+)</name>
        <dbReference type="ChEBI" id="CHEBI:29105"/>
    </cofactor>
</comment>
<dbReference type="InterPro" id="IPR008915">
    <property type="entry name" value="Peptidase_M50"/>
</dbReference>
<dbReference type="EMBL" id="PELP01000222">
    <property type="protein sequence ID" value="RTH03677.1"/>
    <property type="molecule type" value="Genomic_DNA"/>
</dbReference>
<dbReference type="Pfam" id="PF02163">
    <property type="entry name" value="Peptidase_M50"/>
    <property type="match status" value="1"/>
</dbReference>
<evidence type="ECO:0000256" key="1">
    <source>
        <dbReference type="ARBA" id="ARBA00001947"/>
    </source>
</evidence>
<evidence type="ECO:0000256" key="6">
    <source>
        <dbReference type="ARBA" id="ARBA00022801"/>
    </source>
</evidence>
<dbReference type="InterPro" id="IPR004387">
    <property type="entry name" value="Pept_M50_Zn"/>
</dbReference>
<feature type="transmembrane region" description="Helical" evidence="11">
    <location>
        <begin position="6"/>
        <end position="26"/>
    </location>
</feature>
<protein>
    <recommendedName>
        <fullName evidence="12">Peptidase M50 domain-containing protein</fullName>
    </recommendedName>
</protein>
<dbReference type="PANTHER" id="PTHR42837:SF2">
    <property type="entry name" value="MEMBRANE METALLOPROTEASE ARASP2, CHLOROPLASTIC-RELATED"/>
    <property type="match status" value="1"/>
</dbReference>
<evidence type="ECO:0000256" key="7">
    <source>
        <dbReference type="ARBA" id="ARBA00022833"/>
    </source>
</evidence>
<evidence type="ECO:0000313" key="14">
    <source>
        <dbReference type="Proteomes" id="UP000286734"/>
    </source>
</evidence>
<evidence type="ECO:0000256" key="3">
    <source>
        <dbReference type="ARBA" id="ARBA00007931"/>
    </source>
</evidence>
<evidence type="ECO:0000313" key="13">
    <source>
        <dbReference type="EMBL" id="RTH03677.1"/>
    </source>
</evidence>
<organism evidence="13 14">
    <name type="scientific">Thermus scotoductus</name>
    <dbReference type="NCBI Taxonomy" id="37636"/>
    <lineage>
        <taxon>Bacteria</taxon>
        <taxon>Thermotogati</taxon>
        <taxon>Deinococcota</taxon>
        <taxon>Deinococci</taxon>
        <taxon>Thermales</taxon>
        <taxon>Thermaceae</taxon>
        <taxon>Thermus</taxon>
    </lineage>
</organism>
<keyword evidence="10 11" id="KW-0472">Membrane</keyword>
<gene>
    <name evidence="13" type="ORF">CSW47_08255</name>
</gene>
<feature type="transmembrane region" description="Helical" evidence="11">
    <location>
        <begin position="202"/>
        <end position="225"/>
    </location>
</feature>
<accession>A0A430R8H8</accession>
<comment type="subcellular location">
    <subcellularLocation>
        <location evidence="2">Membrane</location>
        <topology evidence="2">Multi-pass membrane protein</topology>
    </subcellularLocation>
</comment>
<reference evidence="13 14" key="1">
    <citation type="journal article" date="2019" name="Extremophiles">
        <title>Biogeography of thermophiles and predominance of Thermus scotoductus in domestic water heaters.</title>
        <authorList>
            <person name="Wilpiszeski R.L."/>
            <person name="Zhang Z."/>
            <person name="House C.H."/>
        </authorList>
    </citation>
    <scope>NUCLEOTIDE SEQUENCE [LARGE SCALE GENOMIC DNA]</scope>
    <source>
        <strain evidence="13 14">34_S34</strain>
    </source>
</reference>
<dbReference type="AlphaFoldDB" id="A0A430R8H8"/>
<keyword evidence="4" id="KW-0645">Protease</keyword>
<comment type="similarity">
    <text evidence="3">Belongs to the peptidase M50B family.</text>
</comment>
<feature type="domain" description="Peptidase M50" evidence="12">
    <location>
        <begin position="7"/>
        <end position="213"/>
    </location>
</feature>
<evidence type="ECO:0000256" key="9">
    <source>
        <dbReference type="ARBA" id="ARBA00023049"/>
    </source>
</evidence>
<evidence type="ECO:0000256" key="5">
    <source>
        <dbReference type="ARBA" id="ARBA00022692"/>
    </source>
</evidence>
<dbReference type="GO" id="GO:0004222">
    <property type="term" value="F:metalloendopeptidase activity"/>
    <property type="evidence" value="ECO:0007669"/>
    <property type="project" value="InterPro"/>
</dbReference>
<evidence type="ECO:0000256" key="10">
    <source>
        <dbReference type="ARBA" id="ARBA00023136"/>
    </source>
</evidence>
<keyword evidence="5 11" id="KW-0812">Transmembrane</keyword>
<dbReference type="RefSeq" id="WP_126200486.1">
    <property type="nucleotide sequence ID" value="NZ_PELP01000222.1"/>
</dbReference>
<feature type="transmembrane region" description="Helical" evidence="11">
    <location>
        <begin position="80"/>
        <end position="105"/>
    </location>
</feature>
<keyword evidence="8 11" id="KW-1133">Transmembrane helix</keyword>
<dbReference type="GO" id="GO:0016020">
    <property type="term" value="C:membrane"/>
    <property type="evidence" value="ECO:0007669"/>
    <property type="project" value="UniProtKB-SubCell"/>
</dbReference>
<keyword evidence="9" id="KW-0482">Metalloprotease</keyword>
<dbReference type="PANTHER" id="PTHR42837">
    <property type="entry name" value="REGULATOR OF SIGMA-E PROTEASE RSEP"/>
    <property type="match status" value="1"/>
</dbReference>
<dbReference type="Proteomes" id="UP000286734">
    <property type="component" value="Unassembled WGS sequence"/>
</dbReference>
<name>A0A430R8H8_THESC</name>
<keyword evidence="7" id="KW-0862">Zinc</keyword>